<proteinExistence type="predicted"/>
<dbReference type="Proteomes" id="UP001558613">
    <property type="component" value="Unassembled WGS sequence"/>
</dbReference>
<keyword evidence="3" id="KW-1185">Reference proteome</keyword>
<keyword evidence="1" id="KW-0732">Signal</keyword>
<dbReference type="SUPFAM" id="SSF51735">
    <property type="entry name" value="NAD(P)-binding Rossmann-fold domains"/>
    <property type="match status" value="1"/>
</dbReference>
<protein>
    <submittedName>
        <fullName evidence="2">Uncharacterized protein</fullName>
    </submittedName>
</protein>
<feature type="signal peptide" evidence="1">
    <location>
        <begin position="1"/>
        <end position="17"/>
    </location>
</feature>
<sequence>MDGLLGVVYLILRSCLCIVLRPHTKPIDGELVLITGSGGAPGRCFAQEFSKHGAELVLWDISGKTIEETAKLVRAQEGPGTRV</sequence>
<evidence type="ECO:0000313" key="3">
    <source>
        <dbReference type="Proteomes" id="UP001558613"/>
    </source>
</evidence>
<evidence type="ECO:0000256" key="1">
    <source>
        <dbReference type="SAM" id="SignalP"/>
    </source>
</evidence>
<evidence type="ECO:0000313" key="2">
    <source>
        <dbReference type="EMBL" id="KAL1272477.1"/>
    </source>
</evidence>
<dbReference type="PANTHER" id="PTHR24322:SF691">
    <property type="entry name" value="RETINOL DEHYDROGENASE 10-LIKE"/>
    <property type="match status" value="1"/>
</dbReference>
<feature type="chain" id="PRO_5045794196" evidence="1">
    <location>
        <begin position="18"/>
        <end position="83"/>
    </location>
</feature>
<organism evidence="2 3">
    <name type="scientific">Cirrhinus molitorella</name>
    <name type="common">mud carp</name>
    <dbReference type="NCBI Taxonomy" id="172907"/>
    <lineage>
        <taxon>Eukaryota</taxon>
        <taxon>Metazoa</taxon>
        <taxon>Chordata</taxon>
        <taxon>Craniata</taxon>
        <taxon>Vertebrata</taxon>
        <taxon>Euteleostomi</taxon>
        <taxon>Actinopterygii</taxon>
        <taxon>Neopterygii</taxon>
        <taxon>Teleostei</taxon>
        <taxon>Ostariophysi</taxon>
        <taxon>Cypriniformes</taxon>
        <taxon>Cyprinidae</taxon>
        <taxon>Labeoninae</taxon>
        <taxon>Labeonini</taxon>
        <taxon>Cirrhinus</taxon>
    </lineage>
</organism>
<dbReference type="Gene3D" id="3.40.50.720">
    <property type="entry name" value="NAD(P)-binding Rossmann-like Domain"/>
    <property type="match status" value="1"/>
</dbReference>
<dbReference type="PANTHER" id="PTHR24322">
    <property type="entry name" value="PKSB"/>
    <property type="match status" value="1"/>
</dbReference>
<dbReference type="EMBL" id="JAYMGO010000006">
    <property type="protein sequence ID" value="KAL1272477.1"/>
    <property type="molecule type" value="Genomic_DNA"/>
</dbReference>
<comment type="caution">
    <text evidence="2">The sequence shown here is derived from an EMBL/GenBank/DDBJ whole genome shotgun (WGS) entry which is preliminary data.</text>
</comment>
<gene>
    <name evidence="2" type="ORF">QQF64_028339</name>
</gene>
<reference evidence="2 3" key="1">
    <citation type="submission" date="2023-09" db="EMBL/GenBank/DDBJ databases">
        <authorList>
            <person name="Wang M."/>
        </authorList>
    </citation>
    <scope>NUCLEOTIDE SEQUENCE [LARGE SCALE GENOMIC DNA]</scope>
    <source>
        <strain evidence="2">GT-2023</strain>
        <tissue evidence="2">Liver</tissue>
    </source>
</reference>
<accession>A0ABR3N6B4</accession>
<name>A0ABR3N6B4_9TELE</name>
<dbReference type="InterPro" id="IPR036291">
    <property type="entry name" value="NAD(P)-bd_dom_sf"/>
</dbReference>